<name>E2BGD1_HARSA</name>
<feature type="non-terminal residue" evidence="1">
    <location>
        <position position="1"/>
    </location>
</feature>
<dbReference type="InterPro" id="IPR036397">
    <property type="entry name" value="RNaseH_sf"/>
</dbReference>
<sequence>LRWEVLPHAAYSPDCTPPDYHLFRSIAHTLADECFNSYENV</sequence>
<evidence type="ECO:0000313" key="2">
    <source>
        <dbReference type="Proteomes" id="UP000008237"/>
    </source>
</evidence>
<gene>
    <name evidence="1" type="ORF">EAI_03243</name>
</gene>
<dbReference type="Proteomes" id="UP000008237">
    <property type="component" value="Unassembled WGS sequence"/>
</dbReference>
<dbReference type="InParanoid" id="E2BGD1"/>
<protein>
    <recommendedName>
        <fullName evidence="3">Histone-lysine N-methyltransferase SETMAR</fullName>
    </recommendedName>
</protein>
<evidence type="ECO:0008006" key="3">
    <source>
        <dbReference type="Google" id="ProtNLM"/>
    </source>
</evidence>
<evidence type="ECO:0000313" key="1">
    <source>
        <dbReference type="EMBL" id="EFN85246.1"/>
    </source>
</evidence>
<dbReference type="Gene3D" id="3.30.420.10">
    <property type="entry name" value="Ribonuclease H-like superfamily/Ribonuclease H"/>
    <property type="match status" value="1"/>
</dbReference>
<accession>E2BGD1</accession>
<dbReference type="STRING" id="610380.E2BGD1"/>
<keyword evidence="2" id="KW-1185">Reference proteome</keyword>
<dbReference type="AlphaFoldDB" id="E2BGD1"/>
<dbReference type="GO" id="GO:0003676">
    <property type="term" value="F:nucleic acid binding"/>
    <property type="evidence" value="ECO:0007669"/>
    <property type="project" value="InterPro"/>
</dbReference>
<reference evidence="1 2" key="1">
    <citation type="journal article" date="2010" name="Science">
        <title>Genomic comparison of the ants Camponotus floridanus and Harpegnathos saltator.</title>
        <authorList>
            <person name="Bonasio R."/>
            <person name="Zhang G."/>
            <person name="Ye C."/>
            <person name="Mutti N.S."/>
            <person name="Fang X."/>
            <person name="Qin N."/>
            <person name="Donahue G."/>
            <person name="Yang P."/>
            <person name="Li Q."/>
            <person name="Li C."/>
            <person name="Zhang P."/>
            <person name="Huang Z."/>
            <person name="Berger S.L."/>
            <person name="Reinberg D."/>
            <person name="Wang J."/>
            <person name="Liebig J."/>
        </authorList>
    </citation>
    <scope>NUCLEOTIDE SEQUENCE [LARGE SCALE GENOMIC DNA]</scope>
    <source>
        <strain evidence="1 2">R22 G/1</strain>
    </source>
</reference>
<organism evidence="2">
    <name type="scientific">Harpegnathos saltator</name>
    <name type="common">Jerdon's jumping ant</name>
    <dbReference type="NCBI Taxonomy" id="610380"/>
    <lineage>
        <taxon>Eukaryota</taxon>
        <taxon>Metazoa</taxon>
        <taxon>Ecdysozoa</taxon>
        <taxon>Arthropoda</taxon>
        <taxon>Hexapoda</taxon>
        <taxon>Insecta</taxon>
        <taxon>Pterygota</taxon>
        <taxon>Neoptera</taxon>
        <taxon>Endopterygota</taxon>
        <taxon>Hymenoptera</taxon>
        <taxon>Apocrita</taxon>
        <taxon>Aculeata</taxon>
        <taxon>Formicoidea</taxon>
        <taxon>Formicidae</taxon>
        <taxon>Ponerinae</taxon>
        <taxon>Ponerini</taxon>
        <taxon>Harpegnathos</taxon>
    </lineage>
</organism>
<dbReference type="EMBL" id="GL448143">
    <property type="protein sequence ID" value="EFN85246.1"/>
    <property type="molecule type" value="Genomic_DNA"/>
</dbReference>
<proteinExistence type="predicted"/>
<feature type="non-terminal residue" evidence="1">
    <location>
        <position position="41"/>
    </location>
</feature>